<evidence type="ECO:0000313" key="1">
    <source>
        <dbReference type="EMBL" id="KAJ8677388.1"/>
    </source>
</evidence>
<proteinExistence type="predicted"/>
<dbReference type="Proteomes" id="UP001239111">
    <property type="component" value="Chromosome 2"/>
</dbReference>
<sequence>MPVKSTPLELVTDQPWSQASQEGASAPLLLPHNAPPRDISGTSEISLLRVTDAGETPISQLRLNITGECGISDTSSRKTSTLPSTPCSPTAVAGLACNNILFPVSKLDLILQKLNALQDQQSEITSIVDRLSGAASSLTSLPG</sequence>
<dbReference type="EMBL" id="CM056742">
    <property type="protein sequence ID" value="KAJ8677388.1"/>
    <property type="molecule type" value="Genomic_DNA"/>
</dbReference>
<evidence type="ECO:0000313" key="2">
    <source>
        <dbReference type="Proteomes" id="UP001239111"/>
    </source>
</evidence>
<accession>A0ACC2P2R2</accession>
<protein>
    <submittedName>
        <fullName evidence="1">Uncharacterized protein</fullName>
    </submittedName>
</protein>
<name>A0ACC2P2R2_9HYME</name>
<keyword evidence="2" id="KW-1185">Reference proteome</keyword>
<reference evidence="1" key="1">
    <citation type="submission" date="2023-04" db="EMBL/GenBank/DDBJ databases">
        <title>A chromosome-level genome assembly of the parasitoid wasp Eretmocerus hayati.</title>
        <authorList>
            <person name="Zhong Y."/>
            <person name="Liu S."/>
            <person name="Liu Y."/>
        </authorList>
    </citation>
    <scope>NUCLEOTIDE SEQUENCE</scope>
    <source>
        <strain evidence="1">ZJU_SS_LIU_2023</strain>
    </source>
</reference>
<organism evidence="1 2">
    <name type="scientific">Eretmocerus hayati</name>
    <dbReference type="NCBI Taxonomy" id="131215"/>
    <lineage>
        <taxon>Eukaryota</taxon>
        <taxon>Metazoa</taxon>
        <taxon>Ecdysozoa</taxon>
        <taxon>Arthropoda</taxon>
        <taxon>Hexapoda</taxon>
        <taxon>Insecta</taxon>
        <taxon>Pterygota</taxon>
        <taxon>Neoptera</taxon>
        <taxon>Endopterygota</taxon>
        <taxon>Hymenoptera</taxon>
        <taxon>Apocrita</taxon>
        <taxon>Proctotrupomorpha</taxon>
        <taxon>Chalcidoidea</taxon>
        <taxon>Aphelinidae</taxon>
        <taxon>Aphelininae</taxon>
        <taxon>Eretmocerus</taxon>
    </lineage>
</organism>
<gene>
    <name evidence="1" type="ORF">QAD02_013175</name>
</gene>
<comment type="caution">
    <text evidence="1">The sequence shown here is derived from an EMBL/GenBank/DDBJ whole genome shotgun (WGS) entry which is preliminary data.</text>
</comment>